<dbReference type="HAMAP" id="MF_00374">
    <property type="entry name" value="Ribosomal_uL29"/>
    <property type="match status" value="1"/>
</dbReference>
<name>A0A932YWC1_9BACT</name>
<dbReference type="GO" id="GO:0006412">
    <property type="term" value="P:translation"/>
    <property type="evidence" value="ECO:0007669"/>
    <property type="project" value="UniProtKB-UniRule"/>
</dbReference>
<organism evidence="6 7">
    <name type="scientific">Candidatus Sungiibacteriota bacterium</name>
    <dbReference type="NCBI Taxonomy" id="2750080"/>
    <lineage>
        <taxon>Bacteria</taxon>
        <taxon>Candidatus Sungiibacteriota</taxon>
    </lineage>
</organism>
<evidence type="ECO:0000313" key="6">
    <source>
        <dbReference type="EMBL" id="MBI4132543.1"/>
    </source>
</evidence>
<evidence type="ECO:0000256" key="5">
    <source>
        <dbReference type="HAMAP-Rule" id="MF_00374"/>
    </source>
</evidence>
<dbReference type="GO" id="GO:1990904">
    <property type="term" value="C:ribonucleoprotein complex"/>
    <property type="evidence" value="ECO:0007669"/>
    <property type="project" value="UniProtKB-KW"/>
</dbReference>
<dbReference type="GO" id="GO:0005840">
    <property type="term" value="C:ribosome"/>
    <property type="evidence" value="ECO:0007669"/>
    <property type="project" value="UniProtKB-KW"/>
</dbReference>
<sequence length="62" mass="7176">MKAIDLRKKPETELISLLREALIEKEELALGLHQKKLKNVKALKTATKNIARIRTILRESRL</sequence>
<keyword evidence="2 5" id="KW-0689">Ribosomal protein</keyword>
<proteinExistence type="inferred from homology"/>
<comment type="caution">
    <text evidence="6">The sequence shown here is derived from an EMBL/GenBank/DDBJ whole genome shotgun (WGS) entry which is preliminary data.</text>
</comment>
<dbReference type="EMBL" id="JACQMI010000003">
    <property type="protein sequence ID" value="MBI4132543.1"/>
    <property type="molecule type" value="Genomic_DNA"/>
</dbReference>
<dbReference type="Proteomes" id="UP000756703">
    <property type="component" value="Unassembled WGS sequence"/>
</dbReference>
<evidence type="ECO:0000256" key="1">
    <source>
        <dbReference type="ARBA" id="ARBA00009254"/>
    </source>
</evidence>
<evidence type="ECO:0000256" key="4">
    <source>
        <dbReference type="ARBA" id="ARBA00035204"/>
    </source>
</evidence>
<evidence type="ECO:0000313" key="7">
    <source>
        <dbReference type="Proteomes" id="UP000756703"/>
    </source>
</evidence>
<reference evidence="6" key="1">
    <citation type="submission" date="2020-07" db="EMBL/GenBank/DDBJ databases">
        <title>Huge and variable diversity of episymbiotic CPR bacteria and DPANN archaea in groundwater ecosystems.</title>
        <authorList>
            <person name="He C.Y."/>
            <person name="Keren R."/>
            <person name="Whittaker M."/>
            <person name="Farag I.F."/>
            <person name="Doudna J."/>
            <person name="Cate J.H.D."/>
            <person name="Banfield J.F."/>
        </authorList>
    </citation>
    <scope>NUCLEOTIDE SEQUENCE</scope>
    <source>
        <strain evidence="6">NC_groundwater_1225_Ag_S-0.1um_56_177</strain>
    </source>
</reference>
<dbReference type="GO" id="GO:0003735">
    <property type="term" value="F:structural constituent of ribosome"/>
    <property type="evidence" value="ECO:0007669"/>
    <property type="project" value="InterPro"/>
</dbReference>
<keyword evidence="3 5" id="KW-0687">Ribonucleoprotein</keyword>
<evidence type="ECO:0000256" key="2">
    <source>
        <dbReference type="ARBA" id="ARBA00022980"/>
    </source>
</evidence>
<protein>
    <recommendedName>
        <fullName evidence="4 5">Large ribosomal subunit protein uL29</fullName>
    </recommendedName>
</protein>
<gene>
    <name evidence="5" type="primary">rpmC</name>
    <name evidence="6" type="ORF">HY473_00380</name>
</gene>
<dbReference type="InterPro" id="IPR036049">
    <property type="entry name" value="Ribosomal_uL29_sf"/>
</dbReference>
<dbReference type="InterPro" id="IPR001854">
    <property type="entry name" value="Ribosomal_uL29"/>
</dbReference>
<evidence type="ECO:0000256" key="3">
    <source>
        <dbReference type="ARBA" id="ARBA00023274"/>
    </source>
</evidence>
<dbReference type="Gene3D" id="1.10.287.310">
    <property type="match status" value="1"/>
</dbReference>
<dbReference type="AlphaFoldDB" id="A0A932YWC1"/>
<comment type="similarity">
    <text evidence="1 5">Belongs to the universal ribosomal protein uL29 family.</text>
</comment>
<accession>A0A932YWC1</accession>
<dbReference type="SUPFAM" id="SSF46561">
    <property type="entry name" value="Ribosomal protein L29 (L29p)"/>
    <property type="match status" value="1"/>
</dbReference>